<protein>
    <submittedName>
        <fullName evidence="3">tRNA 2-selenouridine synthase</fullName>
    </submittedName>
</protein>
<organism evidence="3 4">
    <name type="scientific">Paracoccus versutus</name>
    <name type="common">Thiobacillus versutus</name>
    <dbReference type="NCBI Taxonomy" id="34007"/>
    <lineage>
        <taxon>Bacteria</taxon>
        <taxon>Pseudomonadati</taxon>
        <taxon>Pseudomonadota</taxon>
        <taxon>Alphaproteobacteria</taxon>
        <taxon>Rhodobacterales</taxon>
        <taxon>Paracoccaceae</taxon>
        <taxon>Paracoccus</taxon>
    </lineage>
</organism>
<dbReference type="PROSITE" id="PS50206">
    <property type="entry name" value="RHODANESE_3"/>
    <property type="match status" value="1"/>
</dbReference>
<dbReference type="GO" id="GO:0002098">
    <property type="term" value="P:tRNA wobble uridine modification"/>
    <property type="evidence" value="ECO:0007669"/>
    <property type="project" value="InterPro"/>
</dbReference>
<proteinExistence type="predicted"/>
<dbReference type="Proteomes" id="UP000256941">
    <property type="component" value="Unassembled WGS sequence"/>
</dbReference>
<dbReference type="InterPro" id="IPR001307">
    <property type="entry name" value="Thiosulphate_STrfase_CS"/>
</dbReference>
<dbReference type="NCBIfam" id="NF008750">
    <property type="entry name" value="PRK11784.1-2"/>
    <property type="match status" value="1"/>
</dbReference>
<dbReference type="AlphaFoldDB" id="A0A3D9XD67"/>
<dbReference type="InterPro" id="IPR017582">
    <property type="entry name" value="SelU"/>
</dbReference>
<dbReference type="Pfam" id="PF26341">
    <property type="entry name" value="AAA_SelU"/>
    <property type="match status" value="1"/>
</dbReference>
<dbReference type="GO" id="GO:0043828">
    <property type="term" value="F:tRNA 2-selenouridine synthase activity"/>
    <property type="evidence" value="ECO:0007669"/>
    <property type="project" value="InterPro"/>
</dbReference>
<dbReference type="GO" id="GO:0004792">
    <property type="term" value="F:thiosulfate-cyanide sulfurtransferase activity"/>
    <property type="evidence" value="ECO:0007669"/>
    <property type="project" value="InterPro"/>
</dbReference>
<dbReference type="PROSITE" id="PS00380">
    <property type="entry name" value="RHODANESE_1"/>
    <property type="match status" value="1"/>
</dbReference>
<reference evidence="3 4" key="1">
    <citation type="submission" date="2018-08" db="EMBL/GenBank/DDBJ databases">
        <title>Genomic Encyclopedia of Archaeal and Bacterial Type Strains, Phase II (KMG-II): from individual species to whole genera.</title>
        <authorList>
            <person name="Goeker M."/>
        </authorList>
    </citation>
    <scope>NUCLEOTIDE SEQUENCE [LARGE SCALE GENOMIC DNA]</scope>
    <source>
        <strain evidence="3 4">DSM 17099</strain>
    </source>
</reference>
<comment type="caution">
    <text evidence="3">The sequence shown here is derived from an EMBL/GenBank/DDBJ whole genome shotgun (WGS) entry which is preliminary data.</text>
</comment>
<gene>
    <name evidence="3" type="ORF">BDD41_4495</name>
</gene>
<accession>A0A3D9XD67</accession>
<dbReference type="PANTHER" id="PTHR30401:SF0">
    <property type="entry name" value="TRNA 2-SELENOURIDINE SYNTHASE"/>
    <property type="match status" value="1"/>
</dbReference>
<dbReference type="InterPro" id="IPR001763">
    <property type="entry name" value="Rhodanese-like_dom"/>
</dbReference>
<sequence length="365" mass="38742">MDIRLTSLSDPALSGFDTVIDTRSPSEYAEDHLPGAINLPVLSDEERAQVGTIYKQVSPFDARKLGGAMVAANAARHIAGPLAGLGGAWRPLVYCWRGGQRSGAFAGILSQIGWRVGRLEGGYKAWRALVVARVAARVAAPVLVLDGNTGSAKTEILARLAARGHQVVDLEGLANHRGSLFGAMPGGQPSQKRFESRLAMALEALDPARPLLVEAESSRIGDLNLPRGIWQAITAAPRIRLAAPVEARAAYTARAYAETCADPEAVARIVGLLRPLHPADRIEGWLRMIDAADWGGLAEGLMRDHYDPRYEKHRARHDDGRGPVVALDGLEDLEAAASAVEAVLVGLDPAMPAPVVRPAASGGDI</sequence>
<dbReference type="EMBL" id="QTUJ01000004">
    <property type="protein sequence ID" value="REF67468.1"/>
    <property type="molecule type" value="Genomic_DNA"/>
</dbReference>
<evidence type="ECO:0000313" key="3">
    <source>
        <dbReference type="EMBL" id="REF67468.1"/>
    </source>
</evidence>
<evidence type="ECO:0000313" key="4">
    <source>
        <dbReference type="Proteomes" id="UP000256941"/>
    </source>
</evidence>
<dbReference type="NCBIfam" id="TIGR03167">
    <property type="entry name" value="tRNA_sel_U_synt"/>
    <property type="match status" value="1"/>
</dbReference>
<dbReference type="InterPro" id="IPR058840">
    <property type="entry name" value="AAA_SelU"/>
</dbReference>
<evidence type="ECO:0000256" key="1">
    <source>
        <dbReference type="ARBA" id="ARBA00023266"/>
    </source>
</evidence>
<name>A0A3D9XD67_PARVE</name>
<feature type="domain" description="Rhodanese" evidence="2">
    <location>
        <begin position="18"/>
        <end position="135"/>
    </location>
</feature>
<dbReference type="PANTHER" id="PTHR30401">
    <property type="entry name" value="TRNA 2-SELENOURIDINE SYNTHASE"/>
    <property type="match status" value="1"/>
</dbReference>
<dbReference type="SUPFAM" id="SSF52821">
    <property type="entry name" value="Rhodanese/Cell cycle control phosphatase"/>
    <property type="match status" value="1"/>
</dbReference>
<dbReference type="RefSeq" id="WP_116223045.1">
    <property type="nucleotide sequence ID" value="NZ_CP038197.1"/>
</dbReference>
<dbReference type="Gene3D" id="3.40.250.10">
    <property type="entry name" value="Rhodanese-like domain"/>
    <property type="match status" value="1"/>
</dbReference>
<dbReference type="InterPro" id="IPR036873">
    <property type="entry name" value="Rhodanese-like_dom_sf"/>
</dbReference>
<dbReference type="SMART" id="SM00450">
    <property type="entry name" value="RHOD"/>
    <property type="match status" value="1"/>
</dbReference>
<dbReference type="NCBIfam" id="NF008752">
    <property type="entry name" value="PRK11784.1-4"/>
    <property type="match status" value="1"/>
</dbReference>
<keyword evidence="1" id="KW-0711">Selenium</keyword>
<dbReference type="Pfam" id="PF00581">
    <property type="entry name" value="Rhodanese"/>
    <property type="match status" value="1"/>
</dbReference>
<evidence type="ECO:0000259" key="2">
    <source>
        <dbReference type="PROSITE" id="PS50206"/>
    </source>
</evidence>